<sequence length="228" mass="25645">MTRYRWLEAEWPSSVRGLAKQIQHHSFADGKSSGFILDRVRDDCVESRFIERYEYEETVADPFGKELTLRRLEFRQTSFRATPSWPGLELVDAPRSLQSFMSELGEACKFDLGITPLTVDVMTWAQVFEEKLDSPIVIDSIQLGALQLGKDVRAKVVLKGEADVRAACDKLVSGKKHILEKLQFRAMRGGMSTTVLLANNASVKIDSAELHDETLAALRASFPRPDNV</sequence>
<dbReference type="RefSeq" id="WP_310035700.1">
    <property type="nucleotide sequence ID" value="NZ_JAVIZN010000003.1"/>
</dbReference>
<dbReference type="EMBL" id="JAVIZN010000003">
    <property type="protein sequence ID" value="MDR6208237.1"/>
    <property type="molecule type" value="Genomic_DNA"/>
</dbReference>
<dbReference type="Proteomes" id="UP001245184">
    <property type="component" value="Unassembled WGS sequence"/>
</dbReference>
<proteinExistence type="predicted"/>
<organism evidence="1 2">
    <name type="scientific">Paraburkholderia graminis</name>
    <dbReference type="NCBI Taxonomy" id="60548"/>
    <lineage>
        <taxon>Bacteria</taxon>
        <taxon>Pseudomonadati</taxon>
        <taxon>Pseudomonadota</taxon>
        <taxon>Betaproteobacteria</taxon>
        <taxon>Burkholderiales</taxon>
        <taxon>Burkholderiaceae</taxon>
        <taxon>Paraburkholderia</taxon>
    </lineage>
</organism>
<gene>
    <name evidence="1" type="ORF">QF025_007038</name>
</gene>
<comment type="caution">
    <text evidence="1">The sequence shown here is derived from an EMBL/GenBank/DDBJ whole genome shotgun (WGS) entry which is preliminary data.</text>
</comment>
<accession>A0ABD5CUP9</accession>
<evidence type="ECO:0000313" key="2">
    <source>
        <dbReference type="Proteomes" id="UP001245184"/>
    </source>
</evidence>
<reference evidence="1 2" key="1">
    <citation type="submission" date="2023-08" db="EMBL/GenBank/DDBJ databases">
        <title>Genome sequencing of plant associated microbes to promote plant fitness in Sorghum bicolor and Oryza sativa.</title>
        <authorList>
            <person name="Coleman-Derr D."/>
        </authorList>
    </citation>
    <scope>NUCLEOTIDE SEQUENCE [LARGE SCALE GENOMIC DNA]</scope>
    <source>
        <strain evidence="1 2">SLBN-33</strain>
    </source>
</reference>
<name>A0ABD5CUP9_9BURK</name>
<protein>
    <submittedName>
        <fullName evidence="1">Uncharacterized protein</fullName>
    </submittedName>
</protein>
<evidence type="ECO:0000313" key="1">
    <source>
        <dbReference type="EMBL" id="MDR6208237.1"/>
    </source>
</evidence>
<dbReference type="AlphaFoldDB" id="A0ABD5CUP9"/>